<dbReference type="AlphaFoldDB" id="A0A3B0BWT6"/>
<dbReference type="Pfam" id="PF05139">
    <property type="entry name" value="Erythro_esteras"/>
    <property type="match status" value="1"/>
</dbReference>
<dbReference type="InterPro" id="IPR007815">
    <property type="entry name" value="Emycin_Estase"/>
</dbReference>
<dbReference type="Gene3D" id="1.20.1440.30">
    <property type="entry name" value="Biosynthetic Protein domain"/>
    <property type="match status" value="1"/>
</dbReference>
<protein>
    <submittedName>
        <fullName evidence="1">Erythromycin esterase family protein</fullName>
    </submittedName>
</protein>
<comment type="caution">
    <text evidence="1">The sequence shown here is derived from an EMBL/GenBank/DDBJ whole genome shotgun (WGS) entry which is preliminary data.</text>
</comment>
<keyword evidence="2" id="KW-1185">Reference proteome</keyword>
<evidence type="ECO:0000313" key="2">
    <source>
        <dbReference type="Proteomes" id="UP000270343"/>
    </source>
</evidence>
<dbReference type="OrthoDB" id="4329964at2"/>
<accession>A0A3B0BWT6</accession>
<proteinExistence type="predicted"/>
<dbReference type="CDD" id="cd14728">
    <property type="entry name" value="Ere-like"/>
    <property type="match status" value="1"/>
</dbReference>
<dbReference type="Gene3D" id="3.30.1870.10">
    <property type="entry name" value="EreA-like, domain 2"/>
    <property type="match status" value="1"/>
</dbReference>
<dbReference type="GO" id="GO:0046677">
    <property type="term" value="P:response to antibiotic"/>
    <property type="evidence" value="ECO:0007669"/>
    <property type="project" value="InterPro"/>
</dbReference>
<name>A0A3B0BWT6_9ACTN</name>
<dbReference type="SUPFAM" id="SSF159501">
    <property type="entry name" value="EreA/ChaN-like"/>
    <property type="match status" value="1"/>
</dbReference>
<organism evidence="1 2">
    <name type="scientific">Streptomyces klenkii</name>
    <dbReference type="NCBI Taxonomy" id="1420899"/>
    <lineage>
        <taxon>Bacteria</taxon>
        <taxon>Bacillati</taxon>
        <taxon>Actinomycetota</taxon>
        <taxon>Actinomycetes</taxon>
        <taxon>Kitasatosporales</taxon>
        <taxon>Streptomycetaceae</taxon>
        <taxon>Streptomyces</taxon>
    </lineage>
</organism>
<dbReference type="EMBL" id="RBAM01000001">
    <property type="protein sequence ID" value="RKN77430.1"/>
    <property type="molecule type" value="Genomic_DNA"/>
</dbReference>
<dbReference type="PIRSF" id="PIRSF036794">
    <property type="entry name" value="UCP_erythr_ester"/>
    <property type="match status" value="1"/>
</dbReference>
<sequence>MATDIKDAAHAVDAAGIMRLLPTRPRLLALGEPTHREDALLDLRNELFRQLVQLVEEEGYRTIAIEIDCMAALVVDDYVTSGTGTLDEVMECGFSHGWGASAANRELVRWMRAYNDGRPASDRLRFAGFDGPLEIAGAASPRQALTALHAYLAARVAADLLPCTAETLDHLLGSDDRWTNPAAMTDPSESVGQSAEAGQLRLIADDLVALLDAQTPHLLAAASREDWDRARLYGRTATGLLRYHHWMADTSPARMTRLCALRDLMMAHNLLAIAARGPAFIHAHNSHLQREKSSMQMWQGPVEWWSAGALVSARLGEDYAFVSTAVGTIRHQGVDTPPPDTVEGVLYALPEDRCVIDARRLAVTLGDTRLVRRTSPWFGYASFDPAHLADSDGIVFVKDVPQSRRS</sequence>
<evidence type="ECO:0000313" key="1">
    <source>
        <dbReference type="EMBL" id="RKN77430.1"/>
    </source>
</evidence>
<dbReference type="InterPro" id="IPR014622">
    <property type="entry name" value="UCP036794_erythomycin"/>
</dbReference>
<dbReference type="Gene3D" id="3.40.1660.10">
    <property type="entry name" value="EreA-like (biosynthetic domain)"/>
    <property type="match status" value="1"/>
</dbReference>
<reference evidence="1 2" key="1">
    <citation type="journal article" date="2015" name="Antonie Van Leeuwenhoek">
        <title>Streptomyces klenkii sp. nov., isolated from deep marine sediment.</title>
        <authorList>
            <person name="Veyisoglu A."/>
            <person name="Sahin N."/>
        </authorList>
    </citation>
    <scope>NUCLEOTIDE SEQUENCE [LARGE SCALE GENOMIC DNA]</scope>
    <source>
        <strain evidence="1 2">KCTC 29202</strain>
    </source>
</reference>
<dbReference type="InterPro" id="IPR052036">
    <property type="entry name" value="Hydrolase/PRTase-associated"/>
</dbReference>
<gene>
    <name evidence="1" type="ORF">D7231_01470</name>
</gene>
<dbReference type="PANTHER" id="PTHR31299">
    <property type="entry name" value="ESTERASE, PUTATIVE (AFU_ORTHOLOGUE AFUA_1G05850)-RELATED"/>
    <property type="match status" value="1"/>
</dbReference>
<dbReference type="RefSeq" id="WP_120753044.1">
    <property type="nucleotide sequence ID" value="NZ_RBAM01000001.1"/>
</dbReference>
<dbReference type="PANTHER" id="PTHR31299:SF0">
    <property type="entry name" value="ESTERASE, PUTATIVE (AFU_ORTHOLOGUE AFUA_1G05850)-RELATED"/>
    <property type="match status" value="1"/>
</dbReference>
<dbReference type="Proteomes" id="UP000270343">
    <property type="component" value="Unassembled WGS sequence"/>
</dbReference>